<dbReference type="AlphaFoldDB" id="A0A8N1S5C6"/>
<feature type="region of interest" description="Disordered" evidence="1">
    <location>
        <begin position="111"/>
        <end position="131"/>
    </location>
</feature>
<accession>A0A8N1S5C6</accession>
<feature type="region of interest" description="Disordered" evidence="1">
    <location>
        <begin position="66"/>
        <end position="91"/>
    </location>
</feature>
<gene>
    <name evidence="3" type="primary">LOC105427297</name>
</gene>
<evidence type="ECO:0000313" key="2">
    <source>
        <dbReference type="Proteomes" id="UP000504615"/>
    </source>
</evidence>
<organism evidence="2 3">
    <name type="scientific">Pogonomyrmex barbatus</name>
    <name type="common">red harvester ant</name>
    <dbReference type="NCBI Taxonomy" id="144034"/>
    <lineage>
        <taxon>Eukaryota</taxon>
        <taxon>Metazoa</taxon>
        <taxon>Ecdysozoa</taxon>
        <taxon>Arthropoda</taxon>
        <taxon>Hexapoda</taxon>
        <taxon>Insecta</taxon>
        <taxon>Pterygota</taxon>
        <taxon>Neoptera</taxon>
        <taxon>Endopterygota</taxon>
        <taxon>Hymenoptera</taxon>
        <taxon>Apocrita</taxon>
        <taxon>Aculeata</taxon>
        <taxon>Formicoidea</taxon>
        <taxon>Formicidae</taxon>
        <taxon>Myrmicinae</taxon>
        <taxon>Pogonomyrmex</taxon>
    </lineage>
</organism>
<protein>
    <submittedName>
        <fullName evidence="3">Uncharacterized protein LOC105427297</fullName>
    </submittedName>
</protein>
<evidence type="ECO:0000313" key="3">
    <source>
        <dbReference type="RefSeq" id="XP_025074099.1"/>
    </source>
</evidence>
<keyword evidence="2" id="KW-1185">Reference proteome</keyword>
<sequence length="131" mass="14799">MRENSNGKYAVTGLECSVKMSGLKRTFKNISDQNKKSGSRNTWAFYSVMNSIFEKKDFVMPPAIASSEGPVKPTNVTESAGAELPSLPSNPSKKRRVEIVLENFIDNIRQDRNTAMAKREEERKEREKLKA</sequence>
<reference evidence="3" key="1">
    <citation type="submission" date="2025-08" db="UniProtKB">
        <authorList>
            <consortium name="RefSeq"/>
        </authorList>
    </citation>
    <scope>IDENTIFICATION</scope>
</reference>
<evidence type="ECO:0000256" key="1">
    <source>
        <dbReference type="SAM" id="MobiDB-lite"/>
    </source>
</evidence>
<dbReference type="GeneID" id="105427297"/>
<proteinExistence type="predicted"/>
<name>A0A8N1S5C6_9HYME</name>
<dbReference type="OrthoDB" id="6760380at2759"/>
<dbReference type="RefSeq" id="XP_025074099.1">
    <property type="nucleotide sequence ID" value="XM_025218314.1"/>
</dbReference>
<dbReference type="Proteomes" id="UP000504615">
    <property type="component" value="Unplaced"/>
</dbReference>